<comment type="caution">
    <text evidence="1">The sequence shown here is derived from an EMBL/GenBank/DDBJ whole genome shotgun (WGS) entry which is preliminary data.</text>
</comment>
<dbReference type="AlphaFoldDB" id="A0AA38L8Y2"/>
<dbReference type="InterPro" id="IPR044238">
    <property type="entry name" value="ASHR2-like"/>
</dbReference>
<reference evidence="1 2" key="1">
    <citation type="journal article" date="2021" name="Nat. Plants">
        <title>The Taxus genome provides insights into paclitaxel biosynthesis.</title>
        <authorList>
            <person name="Xiong X."/>
            <person name="Gou J."/>
            <person name="Liao Q."/>
            <person name="Li Y."/>
            <person name="Zhou Q."/>
            <person name="Bi G."/>
            <person name="Li C."/>
            <person name="Du R."/>
            <person name="Wang X."/>
            <person name="Sun T."/>
            <person name="Guo L."/>
            <person name="Liang H."/>
            <person name="Lu P."/>
            <person name="Wu Y."/>
            <person name="Zhang Z."/>
            <person name="Ro D.K."/>
            <person name="Shang Y."/>
            <person name="Huang S."/>
            <person name="Yan J."/>
        </authorList>
    </citation>
    <scope>NUCLEOTIDE SEQUENCE [LARGE SCALE GENOMIC DNA]</scope>
    <source>
        <strain evidence="1">Ta-2019</strain>
    </source>
</reference>
<dbReference type="PANTHER" id="PTHR47420:SF3">
    <property type="entry name" value="HISTONE-LYSINE N-METHYLTRANSFERASE ASHR2"/>
    <property type="match status" value="1"/>
</dbReference>
<dbReference type="Gene3D" id="2.170.270.10">
    <property type="entry name" value="SET domain"/>
    <property type="match status" value="1"/>
</dbReference>
<evidence type="ECO:0000313" key="2">
    <source>
        <dbReference type="Proteomes" id="UP000824469"/>
    </source>
</evidence>
<keyword evidence="2" id="KW-1185">Reference proteome</keyword>
<dbReference type="Proteomes" id="UP000824469">
    <property type="component" value="Unassembled WGS sequence"/>
</dbReference>
<gene>
    <name evidence="1" type="ORF">KI387_024876</name>
</gene>
<accession>A0AA38L8Y2</accession>
<sequence>MEGDTVKTSEVRIAEIQGRGKALVATQPIQAGNDGTVDSQAHVLHSLMLSVISFWPVQGTLLGFSSELTASLLSKDKQNAFGLMAPVQQGAERQVRAYAIYAQASFFNHDCLPNACKS</sequence>
<dbReference type="SUPFAM" id="SSF82199">
    <property type="entry name" value="SET domain"/>
    <property type="match status" value="1"/>
</dbReference>
<name>A0AA38L8Y2_TAXCH</name>
<evidence type="ECO:0000313" key="1">
    <source>
        <dbReference type="EMBL" id="KAH9316249.1"/>
    </source>
</evidence>
<dbReference type="EMBL" id="JAHRHJ020000005">
    <property type="protein sequence ID" value="KAH9316249.1"/>
    <property type="molecule type" value="Genomic_DNA"/>
</dbReference>
<feature type="non-terminal residue" evidence="1">
    <location>
        <position position="1"/>
    </location>
</feature>
<dbReference type="InterPro" id="IPR046341">
    <property type="entry name" value="SET_dom_sf"/>
</dbReference>
<dbReference type="PANTHER" id="PTHR47420">
    <property type="entry name" value="HISTONE-LYSINE N-METHYLTRANSFERASE ASHR2"/>
    <property type="match status" value="1"/>
</dbReference>
<proteinExistence type="predicted"/>
<organism evidence="1 2">
    <name type="scientific">Taxus chinensis</name>
    <name type="common">Chinese yew</name>
    <name type="synonym">Taxus wallichiana var. chinensis</name>
    <dbReference type="NCBI Taxonomy" id="29808"/>
    <lineage>
        <taxon>Eukaryota</taxon>
        <taxon>Viridiplantae</taxon>
        <taxon>Streptophyta</taxon>
        <taxon>Embryophyta</taxon>
        <taxon>Tracheophyta</taxon>
        <taxon>Spermatophyta</taxon>
        <taxon>Pinopsida</taxon>
        <taxon>Pinidae</taxon>
        <taxon>Conifers II</taxon>
        <taxon>Cupressales</taxon>
        <taxon>Taxaceae</taxon>
        <taxon>Taxus</taxon>
    </lineage>
</organism>
<protein>
    <submittedName>
        <fullName evidence="1">Uncharacterized protein</fullName>
    </submittedName>
</protein>